<organism evidence="4 5">
    <name type="scientific">Parasediminibacterium paludis</name>
    <dbReference type="NCBI Taxonomy" id="908966"/>
    <lineage>
        <taxon>Bacteria</taxon>
        <taxon>Pseudomonadati</taxon>
        <taxon>Bacteroidota</taxon>
        <taxon>Chitinophagia</taxon>
        <taxon>Chitinophagales</taxon>
        <taxon>Chitinophagaceae</taxon>
        <taxon>Parasediminibacterium</taxon>
    </lineage>
</organism>
<proteinExistence type="predicted"/>
<dbReference type="InterPro" id="IPR050272">
    <property type="entry name" value="Isochorismatase-like_hydrls"/>
</dbReference>
<evidence type="ECO:0000313" key="5">
    <source>
        <dbReference type="Proteomes" id="UP001595906"/>
    </source>
</evidence>
<evidence type="ECO:0000259" key="3">
    <source>
        <dbReference type="Pfam" id="PF00857"/>
    </source>
</evidence>
<feature type="domain" description="Isochorismatase-like" evidence="3">
    <location>
        <begin position="28"/>
        <end position="193"/>
    </location>
</feature>
<comment type="caution">
    <text evidence="4">The sequence shown here is derived from an EMBL/GenBank/DDBJ whole genome shotgun (WGS) entry which is preliminary data.</text>
</comment>
<dbReference type="CDD" id="cd00431">
    <property type="entry name" value="cysteine_hydrolases"/>
    <property type="match status" value="1"/>
</dbReference>
<dbReference type="Pfam" id="PF00857">
    <property type="entry name" value="Isochorismatase"/>
    <property type="match status" value="1"/>
</dbReference>
<dbReference type="PANTHER" id="PTHR43540">
    <property type="entry name" value="PEROXYUREIDOACRYLATE/UREIDOACRYLATE AMIDOHYDROLASE-RELATED"/>
    <property type="match status" value="1"/>
</dbReference>
<keyword evidence="2" id="KW-0732">Signal</keyword>
<dbReference type="GO" id="GO:0016787">
    <property type="term" value="F:hydrolase activity"/>
    <property type="evidence" value="ECO:0007669"/>
    <property type="project" value="UniProtKB-KW"/>
</dbReference>
<keyword evidence="1 4" id="KW-0378">Hydrolase</keyword>
<dbReference type="InterPro" id="IPR000868">
    <property type="entry name" value="Isochorismatase-like_dom"/>
</dbReference>
<evidence type="ECO:0000256" key="1">
    <source>
        <dbReference type="ARBA" id="ARBA00022801"/>
    </source>
</evidence>
<dbReference type="EMBL" id="JBHSDC010000005">
    <property type="protein sequence ID" value="MFC4231456.1"/>
    <property type="molecule type" value="Genomic_DNA"/>
</dbReference>
<protein>
    <submittedName>
        <fullName evidence="4">Cysteine hydrolase family protein</fullName>
    </submittedName>
</protein>
<feature type="chain" id="PRO_5045770347" evidence="2">
    <location>
        <begin position="22"/>
        <end position="202"/>
    </location>
</feature>
<dbReference type="RefSeq" id="WP_379012950.1">
    <property type="nucleotide sequence ID" value="NZ_JBHSDC010000005.1"/>
</dbReference>
<dbReference type="SUPFAM" id="SSF52499">
    <property type="entry name" value="Isochorismatase-like hydrolases"/>
    <property type="match status" value="1"/>
</dbReference>
<keyword evidence="5" id="KW-1185">Reference proteome</keyword>
<reference evidence="5" key="1">
    <citation type="journal article" date="2019" name="Int. J. Syst. Evol. Microbiol.">
        <title>The Global Catalogue of Microorganisms (GCM) 10K type strain sequencing project: providing services to taxonomists for standard genome sequencing and annotation.</title>
        <authorList>
            <consortium name="The Broad Institute Genomics Platform"/>
            <consortium name="The Broad Institute Genome Sequencing Center for Infectious Disease"/>
            <person name="Wu L."/>
            <person name="Ma J."/>
        </authorList>
    </citation>
    <scope>NUCLEOTIDE SEQUENCE [LARGE SCALE GENOMIC DNA]</scope>
    <source>
        <strain evidence="5">CECT 8010</strain>
    </source>
</reference>
<feature type="signal peptide" evidence="2">
    <location>
        <begin position="1"/>
        <end position="21"/>
    </location>
</feature>
<evidence type="ECO:0000256" key="2">
    <source>
        <dbReference type="SAM" id="SignalP"/>
    </source>
</evidence>
<sequence>MYRKLLIFLITMATLSTTVFGQSQTKKALLILDIQNDFTGSKARMPMDSTQTHQMIHQLNNLVSHLPASAYEIIYIGNEFSKYDWLNIFRNFAAIKGTTGTKQDSRLKIVSGNYFPKNKENAFTNPALTAFLQSKSITELFISGLKAEACVYSTTKGAIKNGYKVTVLIDCIATTSNKKRERMLQKYLKVGAYNLNSTTLIN</sequence>
<evidence type="ECO:0000313" key="4">
    <source>
        <dbReference type="EMBL" id="MFC4231456.1"/>
    </source>
</evidence>
<dbReference type="Proteomes" id="UP001595906">
    <property type="component" value="Unassembled WGS sequence"/>
</dbReference>
<name>A0ABV8PVU3_9BACT</name>
<dbReference type="Gene3D" id="3.40.50.850">
    <property type="entry name" value="Isochorismatase-like"/>
    <property type="match status" value="1"/>
</dbReference>
<accession>A0ABV8PVU3</accession>
<dbReference type="InterPro" id="IPR036380">
    <property type="entry name" value="Isochorismatase-like_sf"/>
</dbReference>
<gene>
    <name evidence="4" type="ORF">ACFOW1_06125</name>
</gene>